<dbReference type="PANTHER" id="PTHR12110">
    <property type="entry name" value="HYDROXYPYRUVATE ISOMERASE"/>
    <property type="match status" value="1"/>
</dbReference>
<dbReference type="InterPro" id="IPR013022">
    <property type="entry name" value="Xyl_isomerase-like_TIM-brl"/>
</dbReference>
<dbReference type="PANTHER" id="PTHR12110:SF41">
    <property type="entry name" value="INOSOSE DEHYDRATASE"/>
    <property type="match status" value="1"/>
</dbReference>
<dbReference type="Proteomes" id="UP000766904">
    <property type="component" value="Unassembled WGS sequence"/>
</dbReference>
<keyword evidence="2" id="KW-0413">Isomerase</keyword>
<sequence>MQIGLCTISNQEASVDSVIRDAGDAGYDGVEVWGQDHVGDGDPETCRSIRDVARAAGVEIPVYGSYLRIGAPEFDDILEHELEIARRLDADLIRVWAGSQEYGDHDEGHWEQAIEDLSRVSRLAADRGLGVTVEKHANTLTNDGEGARRLIESVDRENCRLNWQPAFSMPPDALLEEAKDLAPLSNNLHVQAVPERGSRDRCPLEDAFFDLERLLGIFEDAGFSGYVNVEFVDDDRPYRTAIDGDLEYLRRATSPQSV</sequence>
<dbReference type="AlphaFoldDB" id="A0A8J8TRW1"/>
<comment type="caution">
    <text evidence="2">The sequence shown here is derived from an EMBL/GenBank/DDBJ whole genome shotgun (WGS) entry which is preliminary data.</text>
</comment>
<dbReference type="RefSeq" id="WP_148858718.1">
    <property type="nucleotide sequence ID" value="NZ_PHNJ01000007.1"/>
</dbReference>
<evidence type="ECO:0000313" key="3">
    <source>
        <dbReference type="Proteomes" id="UP000766904"/>
    </source>
</evidence>
<organism evidence="2 3">
    <name type="scientific">Natronococcus pandeyae</name>
    <dbReference type="NCBI Taxonomy" id="2055836"/>
    <lineage>
        <taxon>Archaea</taxon>
        <taxon>Methanobacteriati</taxon>
        <taxon>Methanobacteriota</taxon>
        <taxon>Stenosarchaea group</taxon>
        <taxon>Halobacteria</taxon>
        <taxon>Halobacteriales</taxon>
        <taxon>Natrialbaceae</taxon>
        <taxon>Natronococcus</taxon>
    </lineage>
</organism>
<dbReference type="EMBL" id="PHNJ01000007">
    <property type="protein sequence ID" value="TYL37942.1"/>
    <property type="molecule type" value="Genomic_DNA"/>
</dbReference>
<accession>A0A8J8TRW1</accession>
<dbReference type="GO" id="GO:0016853">
    <property type="term" value="F:isomerase activity"/>
    <property type="evidence" value="ECO:0007669"/>
    <property type="project" value="UniProtKB-KW"/>
</dbReference>
<dbReference type="Pfam" id="PF01261">
    <property type="entry name" value="AP_endonuc_2"/>
    <property type="match status" value="1"/>
</dbReference>
<dbReference type="InterPro" id="IPR036237">
    <property type="entry name" value="Xyl_isomerase-like_sf"/>
</dbReference>
<name>A0A8J8TRW1_9EURY</name>
<dbReference type="Gene3D" id="3.20.20.150">
    <property type="entry name" value="Divalent-metal-dependent TIM barrel enzymes"/>
    <property type="match status" value="1"/>
</dbReference>
<protein>
    <submittedName>
        <fullName evidence="2">Sugar phosphate isomerase/epimerase</fullName>
    </submittedName>
</protein>
<evidence type="ECO:0000313" key="2">
    <source>
        <dbReference type="EMBL" id="TYL37942.1"/>
    </source>
</evidence>
<gene>
    <name evidence="2" type="ORF">CV102_14575</name>
</gene>
<dbReference type="OrthoDB" id="372143at2157"/>
<keyword evidence="3" id="KW-1185">Reference proteome</keyword>
<feature type="domain" description="Xylose isomerase-like TIM barrel" evidence="1">
    <location>
        <begin position="20"/>
        <end position="251"/>
    </location>
</feature>
<proteinExistence type="predicted"/>
<evidence type="ECO:0000259" key="1">
    <source>
        <dbReference type="Pfam" id="PF01261"/>
    </source>
</evidence>
<reference evidence="2" key="1">
    <citation type="submission" date="2017-11" db="EMBL/GenBank/DDBJ databases">
        <authorList>
            <person name="Kajale S.C."/>
            <person name="Sharma A."/>
        </authorList>
    </citation>
    <scope>NUCLEOTIDE SEQUENCE</scope>
    <source>
        <strain evidence="2">LS1_42</strain>
    </source>
</reference>
<dbReference type="SUPFAM" id="SSF51658">
    <property type="entry name" value="Xylose isomerase-like"/>
    <property type="match status" value="1"/>
</dbReference>
<dbReference type="InterPro" id="IPR050312">
    <property type="entry name" value="IolE/XylAMocC-like"/>
</dbReference>